<dbReference type="EMBL" id="CP014229">
    <property type="protein sequence ID" value="AMD91455.1"/>
    <property type="molecule type" value="Genomic_DNA"/>
</dbReference>
<dbReference type="InterPro" id="IPR036518">
    <property type="entry name" value="CobE/GbiG_C_sf"/>
</dbReference>
<dbReference type="AlphaFoldDB" id="A0A0X8JMG1"/>
<organism evidence="3 4">
    <name type="scientific">Desulfovibrio fairfieldensis</name>
    <dbReference type="NCBI Taxonomy" id="44742"/>
    <lineage>
        <taxon>Bacteria</taxon>
        <taxon>Pseudomonadati</taxon>
        <taxon>Thermodesulfobacteriota</taxon>
        <taxon>Desulfovibrionia</taxon>
        <taxon>Desulfovibrionales</taxon>
        <taxon>Desulfovibrionaceae</taxon>
        <taxon>Desulfovibrio</taxon>
    </lineage>
</organism>
<feature type="domain" description="CobE/GbiG C-terminal" evidence="1">
    <location>
        <begin position="172"/>
        <end position="296"/>
    </location>
</feature>
<dbReference type="GO" id="GO:0009236">
    <property type="term" value="P:cobalamin biosynthetic process"/>
    <property type="evidence" value="ECO:0007669"/>
    <property type="project" value="InterPro"/>
</dbReference>
<accession>A0A0X8JMG1</accession>
<dbReference type="Proteomes" id="UP000069241">
    <property type="component" value="Chromosome"/>
</dbReference>
<keyword evidence="4" id="KW-1185">Reference proteome</keyword>
<protein>
    <submittedName>
        <fullName evidence="3">Cobalamin biosynthesis protein CbiG</fullName>
    </submittedName>
</protein>
<evidence type="ECO:0000313" key="3">
    <source>
        <dbReference type="EMBL" id="AMD91455.1"/>
    </source>
</evidence>
<dbReference type="Pfam" id="PF01890">
    <property type="entry name" value="CbiG_C"/>
    <property type="match status" value="1"/>
</dbReference>
<reference evidence="4" key="1">
    <citation type="submission" date="2016-02" db="EMBL/GenBank/DDBJ databases">
        <authorList>
            <person name="Holder M.E."/>
            <person name="Ajami N.J."/>
            <person name="Petrosino J.F."/>
        </authorList>
    </citation>
    <scope>NUCLEOTIDE SEQUENCE [LARGE SCALE GENOMIC DNA]</scope>
    <source>
        <strain evidence="4">CCUG 45958</strain>
    </source>
</reference>
<dbReference type="KEGG" id="dfi:AXF13_00520"/>
<dbReference type="Gene3D" id="3.40.50.11220">
    <property type="match status" value="1"/>
</dbReference>
<dbReference type="Pfam" id="PF11760">
    <property type="entry name" value="CbiG_N"/>
    <property type="match status" value="1"/>
</dbReference>
<evidence type="ECO:0000259" key="1">
    <source>
        <dbReference type="Pfam" id="PF01890"/>
    </source>
</evidence>
<dbReference type="PANTHER" id="PTHR37477">
    <property type="entry name" value="COBALT-PRECORRIN-5A HYDROLASE"/>
    <property type="match status" value="1"/>
</dbReference>
<dbReference type="InterPro" id="IPR052553">
    <property type="entry name" value="CbiG_hydrolase"/>
</dbReference>
<dbReference type="InterPro" id="IPR021744">
    <property type="entry name" value="CbiG_N"/>
</dbReference>
<dbReference type="STRING" id="44742.AXF13_00520"/>
<dbReference type="InterPro" id="IPR038029">
    <property type="entry name" value="GbiG_N_sf"/>
</dbReference>
<dbReference type="InterPro" id="IPR002750">
    <property type="entry name" value="CobE/GbiG_C"/>
</dbReference>
<feature type="domain" description="Cobalamin synthesis G N-terminal" evidence="2">
    <location>
        <begin position="2"/>
        <end position="67"/>
    </location>
</feature>
<dbReference type="SUPFAM" id="SSF159672">
    <property type="entry name" value="CbiG N-terminal domain-like"/>
    <property type="match status" value="1"/>
</dbReference>
<dbReference type="PANTHER" id="PTHR37477:SF1">
    <property type="entry name" value="COBALT-PRECORRIN-5A HYDROLASE"/>
    <property type="match status" value="1"/>
</dbReference>
<gene>
    <name evidence="3" type="ORF">AXF13_00520</name>
</gene>
<name>A0A0X8JMG1_9BACT</name>
<evidence type="ECO:0000313" key="4">
    <source>
        <dbReference type="Proteomes" id="UP000069241"/>
    </source>
</evidence>
<dbReference type="Gene3D" id="3.30.420.180">
    <property type="entry name" value="CobE/GbiG C-terminal domain"/>
    <property type="match status" value="1"/>
</dbReference>
<evidence type="ECO:0000259" key="2">
    <source>
        <dbReference type="Pfam" id="PF11760"/>
    </source>
</evidence>
<proteinExistence type="predicted"/>
<dbReference type="SUPFAM" id="SSF159664">
    <property type="entry name" value="CobE/GbiG C-terminal domain-like"/>
    <property type="match status" value="1"/>
</dbReference>
<sequence length="309" mass="32552">MGATGIAVRVLAPLLRHKSQDSPVVVLDPAGRFVISLLSGHWGGGNDLARHLARLLRAMPVITTASDHAAGQATASPALDLLIRDAGLRILDWDLLPRAQAALLEGRSLRLWDPCQALPAVLPHVFELLSGGEGDAPPVPALPDADIPPLLAAHWRHLPPSPGLLRLAVPRLYVGLGCRRDIPEATALAALAEVFIARKLEMRAVAALGTVTEKADEPALCAAAARLDIPLRVFPADELARCVTPTPSEAAGRRFHQPPFSVCEAAALLAARADGHSARLLLPKIVVQERLTLAVALASPPATSTPNQS</sequence>